<protein>
    <submittedName>
        <fullName evidence="2">Uncharacterized protein</fullName>
    </submittedName>
</protein>
<organism evidence="2 3">
    <name type="scientific">Dubosiella newyorkensis</name>
    <dbReference type="NCBI Taxonomy" id="1862672"/>
    <lineage>
        <taxon>Bacteria</taxon>
        <taxon>Bacillati</taxon>
        <taxon>Bacillota</taxon>
        <taxon>Erysipelotrichia</taxon>
        <taxon>Erysipelotrichales</taxon>
        <taxon>Erysipelotrichaceae</taxon>
        <taxon>Dubosiella</taxon>
    </lineage>
</organism>
<accession>A0A1U7NPK2</accession>
<feature type="transmembrane region" description="Helical" evidence="1">
    <location>
        <begin position="188"/>
        <end position="211"/>
    </location>
</feature>
<gene>
    <name evidence="2" type="ORF">BO225_02670</name>
</gene>
<reference evidence="2 3" key="1">
    <citation type="submission" date="2016-11" db="EMBL/GenBank/DDBJ databases">
        <title>Description of two novel members of the family Erysipelotrichaceae: Ileibacterium lipovorans gen. nov., sp. nov. and Dubosiella newyorkensis, gen. nov., sp. nov.</title>
        <authorList>
            <person name="Cox L.M."/>
            <person name="Sohn J."/>
            <person name="Tyrrell K.L."/>
            <person name="Citron D.M."/>
            <person name="Lawson P.A."/>
            <person name="Patel N.B."/>
            <person name="Iizumi T."/>
            <person name="Perez-Perez G.I."/>
            <person name="Goldstein E.J."/>
            <person name="Blaser M.J."/>
        </authorList>
    </citation>
    <scope>NUCLEOTIDE SEQUENCE [LARGE SCALE GENOMIC DNA]</scope>
    <source>
        <strain evidence="2 3">NYU-BL-A4</strain>
    </source>
</reference>
<feature type="transmembrane region" description="Helical" evidence="1">
    <location>
        <begin position="15"/>
        <end position="33"/>
    </location>
</feature>
<keyword evidence="3" id="KW-1185">Reference proteome</keyword>
<proteinExistence type="predicted"/>
<keyword evidence="1" id="KW-1133">Transmembrane helix</keyword>
<dbReference type="AlphaFoldDB" id="A0A1U7NPK2"/>
<dbReference type="RefSeq" id="WP_076340747.1">
    <property type="nucleotide sequence ID" value="NZ_CAPDDE010000054.1"/>
</dbReference>
<keyword evidence="1" id="KW-0812">Transmembrane</keyword>
<feature type="transmembrane region" description="Helical" evidence="1">
    <location>
        <begin position="79"/>
        <end position="106"/>
    </location>
</feature>
<name>A0A1U7NPK2_9FIRM</name>
<evidence type="ECO:0000256" key="1">
    <source>
        <dbReference type="SAM" id="Phobius"/>
    </source>
</evidence>
<feature type="transmembrane region" description="Helical" evidence="1">
    <location>
        <begin position="223"/>
        <end position="241"/>
    </location>
</feature>
<dbReference type="STRING" id="1862672.BO225_02670"/>
<feature type="transmembrane region" description="Helical" evidence="1">
    <location>
        <begin position="39"/>
        <end position="59"/>
    </location>
</feature>
<evidence type="ECO:0000313" key="2">
    <source>
        <dbReference type="EMBL" id="OLU47562.1"/>
    </source>
</evidence>
<dbReference type="Proteomes" id="UP000186705">
    <property type="component" value="Unassembled WGS sequence"/>
</dbReference>
<dbReference type="GeneID" id="78274850"/>
<feature type="transmembrane region" description="Helical" evidence="1">
    <location>
        <begin position="112"/>
        <end position="134"/>
    </location>
</feature>
<evidence type="ECO:0000313" key="3">
    <source>
        <dbReference type="Proteomes" id="UP000186705"/>
    </source>
</evidence>
<sequence length="336" mass="39845">MKKWIKALFYPPKKWIGLFVLVSIALFLSAHYSQNLYGITWIVFCYTLFISALASPQLIRDLFIVLNRHKWTSMFVNDVNIRIFVSLYFNMFITSLNACYDFFFGLIDQSEWLIGIAFYYGVLTAIRFYLLSYVNRYHGTYKIRGKQFLEDLKRYRATGYLLIALLVPYTLIAYFMLEKQQAYSYRGLTLYVMGLFTIYQWIMVVFGHLVYRKIDAPILTSKRALNFACSIVSLLAFETAWFSNAPFSTRQTILAFSASMGGIVIFCIAFYMVRRAHSILSLNFVPLGKDKQHFWEKIQQKKADYAEEKKRYEENLRKNWNMEEIDSKNWWHKKEK</sequence>
<comment type="caution">
    <text evidence="2">The sequence shown here is derived from an EMBL/GenBank/DDBJ whole genome shotgun (WGS) entry which is preliminary data.</text>
</comment>
<keyword evidence="1" id="KW-0472">Membrane</keyword>
<dbReference type="OrthoDB" id="3034315at2"/>
<feature type="transmembrane region" description="Helical" evidence="1">
    <location>
        <begin position="155"/>
        <end position="176"/>
    </location>
</feature>
<feature type="transmembrane region" description="Helical" evidence="1">
    <location>
        <begin position="253"/>
        <end position="273"/>
    </location>
</feature>
<dbReference type="EMBL" id="MPKA01000045">
    <property type="protein sequence ID" value="OLU47562.1"/>
    <property type="molecule type" value="Genomic_DNA"/>
</dbReference>